<dbReference type="EMBL" id="JH971386">
    <property type="protein sequence ID" value="EKM82468.1"/>
    <property type="molecule type" value="Genomic_DNA"/>
</dbReference>
<dbReference type="HOGENOM" id="CLU_148122_0_0_1"/>
<dbReference type="OMA" id="EVVMFTP"/>
<name>K5XGA7_AGABU</name>
<dbReference type="GeneID" id="18826230"/>
<sequence length="147" mass="16027">MESDYQSNSGVDQCPAKLNNLANKAIIETSMEAAEYKFKSSILNSPVLEKDSPLTSRLHPDRSEAIDRMTRNLLGFPHHGKSTAAKHGPPGIRASALVDKITEETGNFSRAALTSDARETPLEVVMFTPLRGRILLLMKNVPVSGLP</sequence>
<dbReference type="Proteomes" id="UP000008493">
    <property type="component" value="Unassembled WGS sequence"/>
</dbReference>
<dbReference type="RefSeq" id="XP_007326480.1">
    <property type="nucleotide sequence ID" value="XM_007326418.1"/>
</dbReference>
<protein>
    <submittedName>
        <fullName evidence="1">Uncharacterized protein</fullName>
    </submittedName>
</protein>
<dbReference type="AlphaFoldDB" id="K5XGA7"/>
<keyword evidence="2" id="KW-1185">Reference proteome</keyword>
<evidence type="ECO:0000313" key="1">
    <source>
        <dbReference type="EMBL" id="EKM82468.1"/>
    </source>
</evidence>
<organism evidence="1 2">
    <name type="scientific">Agaricus bisporus var. burnettii (strain JB137-S8 / ATCC MYA-4627 / FGSC 10392)</name>
    <name type="common">White button mushroom</name>
    <dbReference type="NCBI Taxonomy" id="597362"/>
    <lineage>
        <taxon>Eukaryota</taxon>
        <taxon>Fungi</taxon>
        <taxon>Dikarya</taxon>
        <taxon>Basidiomycota</taxon>
        <taxon>Agaricomycotina</taxon>
        <taxon>Agaricomycetes</taxon>
        <taxon>Agaricomycetidae</taxon>
        <taxon>Agaricales</taxon>
        <taxon>Agaricineae</taxon>
        <taxon>Agaricaceae</taxon>
        <taxon>Agaricus</taxon>
    </lineage>
</organism>
<accession>K5XGA7</accession>
<dbReference type="InParanoid" id="K5XGA7"/>
<gene>
    <name evidence="1" type="ORF">AGABI1DRAFT_124933</name>
</gene>
<reference evidence="2" key="1">
    <citation type="journal article" date="2012" name="Proc. Natl. Acad. Sci. U.S.A.">
        <title>Genome sequence of the button mushroom Agaricus bisporus reveals mechanisms governing adaptation to a humic-rich ecological niche.</title>
        <authorList>
            <person name="Morin E."/>
            <person name="Kohler A."/>
            <person name="Baker A.R."/>
            <person name="Foulongne-Oriol M."/>
            <person name="Lombard V."/>
            <person name="Nagy L.G."/>
            <person name="Ohm R.A."/>
            <person name="Patyshakuliyeva A."/>
            <person name="Brun A."/>
            <person name="Aerts A.L."/>
            <person name="Bailey A.M."/>
            <person name="Billette C."/>
            <person name="Coutinho P.M."/>
            <person name="Deakin G."/>
            <person name="Doddapaneni H."/>
            <person name="Floudas D."/>
            <person name="Grimwood J."/>
            <person name="Hilden K."/>
            <person name="Kuees U."/>
            <person name="LaButti K.M."/>
            <person name="Lapidus A."/>
            <person name="Lindquist E.A."/>
            <person name="Lucas S.M."/>
            <person name="Murat C."/>
            <person name="Riley R.W."/>
            <person name="Salamov A.A."/>
            <person name="Schmutz J."/>
            <person name="Subramanian V."/>
            <person name="Woesten H.A.B."/>
            <person name="Xu J."/>
            <person name="Eastwood D.C."/>
            <person name="Foster G.D."/>
            <person name="Sonnenberg A.S."/>
            <person name="Cullen D."/>
            <person name="de Vries R.P."/>
            <person name="Lundell T."/>
            <person name="Hibbett D.S."/>
            <person name="Henrissat B."/>
            <person name="Burton K.S."/>
            <person name="Kerrigan R.W."/>
            <person name="Challen M.P."/>
            <person name="Grigoriev I.V."/>
            <person name="Martin F."/>
        </authorList>
    </citation>
    <scope>NUCLEOTIDE SEQUENCE [LARGE SCALE GENOMIC DNA]</scope>
    <source>
        <strain evidence="2">JB137-S8 / ATCC MYA-4627 / FGSC 10392</strain>
    </source>
</reference>
<proteinExistence type="predicted"/>
<dbReference type="KEGG" id="abp:AGABI1DRAFT124933"/>
<evidence type="ECO:0000313" key="2">
    <source>
        <dbReference type="Proteomes" id="UP000008493"/>
    </source>
</evidence>